<evidence type="ECO:0000313" key="7">
    <source>
        <dbReference type="Proteomes" id="UP000092932"/>
    </source>
</evidence>
<feature type="domain" description="Tyr recombinase" evidence="5">
    <location>
        <begin position="312"/>
        <end position="508"/>
    </location>
</feature>
<dbReference type="AlphaFoldDB" id="A0A1B2AGK1"/>
<evidence type="ECO:0000256" key="4">
    <source>
        <dbReference type="ARBA" id="ARBA00023172"/>
    </source>
</evidence>
<keyword evidence="7" id="KW-1185">Reference proteome</keyword>
<dbReference type="PATRIC" id="fig|692370.5.peg.2673"/>
<dbReference type="Gene3D" id="1.10.443.10">
    <property type="entry name" value="Intergrase catalytic core"/>
    <property type="match status" value="1"/>
</dbReference>
<dbReference type="InterPro" id="IPR010998">
    <property type="entry name" value="Integrase_recombinase_N"/>
</dbReference>
<dbReference type="Proteomes" id="UP000092932">
    <property type="component" value="Chromosome"/>
</dbReference>
<dbReference type="InterPro" id="IPR050090">
    <property type="entry name" value="Tyrosine_recombinase_XerCD"/>
</dbReference>
<dbReference type="RefSeq" id="WP_074428323.1">
    <property type="nucleotide sequence ID" value="NZ_CP016591.1"/>
</dbReference>
<evidence type="ECO:0000256" key="3">
    <source>
        <dbReference type="ARBA" id="ARBA00023125"/>
    </source>
</evidence>
<dbReference type="GO" id="GO:0003677">
    <property type="term" value="F:DNA binding"/>
    <property type="evidence" value="ECO:0007669"/>
    <property type="project" value="UniProtKB-KW"/>
</dbReference>
<organism evidence="6 7">
    <name type="scientific">Tsuneonella dongtanensis</name>
    <dbReference type="NCBI Taxonomy" id="692370"/>
    <lineage>
        <taxon>Bacteria</taxon>
        <taxon>Pseudomonadati</taxon>
        <taxon>Pseudomonadota</taxon>
        <taxon>Alphaproteobacteria</taxon>
        <taxon>Sphingomonadales</taxon>
        <taxon>Erythrobacteraceae</taxon>
        <taxon>Tsuneonella</taxon>
    </lineage>
</organism>
<evidence type="ECO:0000313" key="6">
    <source>
        <dbReference type="EMBL" id="ANY21155.1"/>
    </source>
</evidence>
<dbReference type="EMBL" id="CP016591">
    <property type="protein sequence ID" value="ANY21155.1"/>
    <property type="molecule type" value="Genomic_DNA"/>
</dbReference>
<evidence type="ECO:0000256" key="1">
    <source>
        <dbReference type="ARBA" id="ARBA00008857"/>
    </source>
</evidence>
<dbReference type="InterPro" id="IPR013762">
    <property type="entry name" value="Integrase-like_cat_sf"/>
</dbReference>
<keyword evidence="4" id="KW-0233">DNA recombination</keyword>
<proteinExistence type="inferred from homology"/>
<dbReference type="PROSITE" id="PS51898">
    <property type="entry name" value="TYR_RECOMBINASE"/>
    <property type="match status" value="1"/>
</dbReference>
<name>A0A1B2AGK1_9SPHN</name>
<dbReference type="GO" id="GO:0015074">
    <property type="term" value="P:DNA integration"/>
    <property type="evidence" value="ECO:0007669"/>
    <property type="project" value="UniProtKB-KW"/>
</dbReference>
<evidence type="ECO:0000259" key="5">
    <source>
        <dbReference type="PROSITE" id="PS51898"/>
    </source>
</evidence>
<evidence type="ECO:0000256" key="2">
    <source>
        <dbReference type="ARBA" id="ARBA00022908"/>
    </source>
</evidence>
<dbReference type="PANTHER" id="PTHR30349:SF41">
    <property type="entry name" value="INTEGRASE_RECOMBINASE PROTEIN MJ0367-RELATED"/>
    <property type="match status" value="1"/>
</dbReference>
<dbReference type="PANTHER" id="PTHR30349">
    <property type="entry name" value="PHAGE INTEGRASE-RELATED"/>
    <property type="match status" value="1"/>
</dbReference>
<dbReference type="InterPro" id="IPR011010">
    <property type="entry name" value="DNA_brk_join_enz"/>
</dbReference>
<protein>
    <recommendedName>
        <fullName evidence="5">Tyr recombinase domain-containing protein</fullName>
    </recommendedName>
</protein>
<reference evidence="6 7" key="1">
    <citation type="submission" date="2016-07" db="EMBL/GenBank/DDBJ databases">
        <title>Complete genome sequence of Altererythrobacter dongtanensis KCTC 22672, a type strain with esterase isolated from tidal flat.</title>
        <authorList>
            <person name="Cheng H."/>
            <person name="Wu Y.-H."/>
            <person name="Zhou P."/>
            <person name="Huo Y.-Y."/>
            <person name="Wang C.-S."/>
            <person name="Xu X.-W."/>
        </authorList>
    </citation>
    <scope>NUCLEOTIDE SEQUENCE [LARGE SCALE GENOMIC DNA]</scope>
    <source>
        <strain evidence="6 7">KCTC 22672</strain>
    </source>
</reference>
<dbReference type="SUPFAM" id="SSF56349">
    <property type="entry name" value="DNA breaking-rejoining enzymes"/>
    <property type="match status" value="1"/>
</dbReference>
<dbReference type="CDD" id="cd01184">
    <property type="entry name" value="INT_C_like_1"/>
    <property type="match status" value="1"/>
</dbReference>
<accession>A0A1B2AGK1</accession>
<gene>
    <name evidence="6" type="ORF">A6F68_02661</name>
</gene>
<dbReference type="GO" id="GO:0006310">
    <property type="term" value="P:DNA recombination"/>
    <property type="evidence" value="ECO:0007669"/>
    <property type="project" value="UniProtKB-KW"/>
</dbReference>
<comment type="similarity">
    <text evidence="1">Belongs to the 'phage' integrase family.</text>
</comment>
<dbReference type="InterPro" id="IPR002104">
    <property type="entry name" value="Integrase_catalytic"/>
</dbReference>
<dbReference type="Gene3D" id="1.10.150.130">
    <property type="match status" value="1"/>
</dbReference>
<sequence>MKDEPLYLQKNPHGVYDYRRPIVAEDQTFWRGPNGAPKKEWSRSLRTKDRREAISRLADAADLFDAERDAQLARHRAEAAPERAMESDREREEREAAKAALAAQQARRDARRELRIEKRRRARMSTAELSPEEAAWHDLLQEREAELAELRQAIDGQRGANAALGGRNVPPHAAGSFEGTVSDLIAAYEADKAPSWSGSSKKAVQPVFRVLRDELGNRAVDGVNRQDARDLVKLVELLPTQIGKRRELAGLPIREAVTKGGKLGLPTIKPKTVNDVYLIHIAAMFNWAVKEQWIASSPFVGLQVHDPVDDADRRDAFTAEQLKTLFSSGPWGEPWTPNAGRVGDYWVPLLCLFHGFRNGEAAGVRVEDVGEEGGVPVVRITEYDGRTIKTTGSRGTLPVHPELLRMGFLDYAAARRAAKETLLFPEGVTNSRGQTGAKLAERFSKHVKRLGFTGRKLGMHSFRHNFEDRLRAAELPDRTALALARRAEAGSSRIYGDGLSARQKAVALSKVEYRGLSLSHLYKTDGPRLI</sequence>
<keyword evidence="2" id="KW-0229">DNA integration</keyword>
<keyword evidence="3" id="KW-0238">DNA-binding</keyword>
<dbReference type="KEGG" id="ado:A6F68_02661"/>